<proteinExistence type="predicted"/>
<name>A0A917QTY0_9ACTN</name>
<dbReference type="EMBL" id="BMNT01000003">
    <property type="protein sequence ID" value="GGK67196.1"/>
    <property type="molecule type" value="Genomic_DNA"/>
</dbReference>
<reference evidence="1" key="2">
    <citation type="submission" date="2020-09" db="EMBL/GenBank/DDBJ databases">
        <authorList>
            <person name="Sun Q."/>
            <person name="Ohkuma M."/>
        </authorList>
    </citation>
    <scope>NUCLEOTIDE SEQUENCE</scope>
    <source>
        <strain evidence="1">JCM 13064</strain>
    </source>
</reference>
<comment type="caution">
    <text evidence="1">The sequence shown here is derived from an EMBL/GenBank/DDBJ whole genome shotgun (WGS) entry which is preliminary data.</text>
</comment>
<sequence length="98" mass="10522">MRGRGRTGRTAHVDTSLDLAGARSDVHALDRVVTAGGPPAGQAGRARVKPINFTKRTDVIVVPGEPAARAGWVKVSTPKDAPGFQWMLTRQLGHRRQC</sequence>
<keyword evidence="2" id="KW-1185">Reference proteome</keyword>
<accession>A0A917QTY0</accession>
<gene>
    <name evidence="1" type="ORF">GCM10007964_07780</name>
</gene>
<dbReference type="AlphaFoldDB" id="A0A917QTY0"/>
<evidence type="ECO:0000313" key="2">
    <source>
        <dbReference type="Proteomes" id="UP000645217"/>
    </source>
</evidence>
<evidence type="ECO:0000313" key="1">
    <source>
        <dbReference type="EMBL" id="GGK67196.1"/>
    </source>
</evidence>
<reference evidence="1" key="1">
    <citation type="journal article" date="2014" name="Int. J. Syst. Evol. Microbiol.">
        <title>Complete genome sequence of Corynebacterium casei LMG S-19264T (=DSM 44701T), isolated from a smear-ripened cheese.</title>
        <authorList>
            <consortium name="US DOE Joint Genome Institute (JGI-PGF)"/>
            <person name="Walter F."/>
            <person name="Albersmeier A."/>
            <person name="Kalinowski J."/>
            <person name="Ruckert C."/>
        </authorList>
    </citation>
    <scope>NUCLEOTIDE SEQUENCE</scope>
    <source>
        <strain evidence="1">JCM 13064</strain>
    </source>
</reference>
<dbReference type="Proteomes" id="UP000645217">
    <property type="component" value="Unassembled WGS sequence"/>
</dbReference>
<protein>
    <submittedName>
        <fullName evidence="1">Uncharacterized protein</fullName>
    </submittedName>
</protein>
<organism evidence="1 2">
    <name type="scientific">Sphaerisporangium melleum</name>
    <dbReference type="NCBI Taxonomy" id="321316"/>
    <lineage>
        <taxon>Bacteria</taxon>
        <taxon>Bacillati</taxon>
        <taxon>Actinomycetota</taxon>
        <taxon>Actinomycetes</taxon>
        <taxon>Streptosporangiales</taxon>
        <taxon>Streptosporangiaceae</taxon>
        <taxon>Sphaerisporangium</taxon>
    </lineage>
</organism>